<protein>
    <submittedName>
        <fullName evidence="2">DoxX-like family protein</fullName>
    </submittedName>
</protein>
<comment type="caution">
    <text evidence="2">The sequence shown here is derived from an EMBL/GenBank/DDBJ whole genome shotgun (WGS) entry which is preliminary data.</text>
</comment>
<gene>
    <name evidence="2" type="ORF">LEP1GSC058_3489</name>
</gene>
<evidence type="ECO:0000256" key="1">
    <source>
        <dbReference type="SAM" id="Phobius"/>
    </source>
</evidence>
<sequence>MKTTLLYIMAFFYIMAGSFHFINPAFYLKMMPPYIPFHSEVIVISGIVEILLGLLLIPKLTRKSAAWGIILLLIAVYPANIQMFLDAWKSDNPKLGVTVVRLPFQFLFIWGAWIYTRKEKDQS</sequence>
<accession>S3UY38</accession>
<name>S3UY38_9LEPT</name>
<organism evidence="2 3">
    <name type="scientific">Leptospira fainei serovar Hurstbridge str. BUT 6</name>
    <dbReference type="NCBI Taxonomy" id="1193011"/>
    <lineage>
        <taxon>Bacteria</taxon>
        <taxon>Pseudomonadati</taxon>
        <taxon>Spirochaetota</taxon>
        <taxon>Spirochaetia</taxon>
        <taxon>Leptospirales</taxon>
        <taxon>Leptospiraceae</taxon>
        <taxon>Leptospira</taxon>
    </lineage>
</organism>
<keyword evidence="1" id="KW-0812">Transmembrane</keyword>
<dbReference type="AlphaFoldDB" id="S3UY38"/>
<dbReference type="EMBL" id="AKWZ02000010">
    <property type="protein sequence ID" value="EPG74133.1"/>
    <property type="molecule type" value="Genomic_DNA"/>
</dbReference>
<dbReference type="OrthoDB" id="327939at2"/>
<proteinExistence type="predicted"/>
<dbReference type="PANTHER" id="PTHR36974:SF1">
    <property type="entry name" value="DOXX FAMILY MEMBRANE PROTEIN"/>
    <property type="match status" value="1"/>
</dbReference>
<feature type="transmembrane region" description="Helical" evidence="1">
    <location>
        <begin position="95"/>
        <end position="115"/>
    </location>
</feature>
<feature type="transmembrane region" description="Helical" evidence="1">
    <location>
        <begin position="5"/>
        <end position="22"/>
    </location>
</feature>
<evidence type="ECO:0000313" key="3">
    <source>
        <dbReference type="Proteomes" id="UP000014540"/>
    </source>
</evidence>
<dbReference type="RefSeq" id="WP_016550592.1">
    <property type="nucleotide sequence ID" value="NZ_AKWZ02000010.1"/>
</dbReference>
<dbReference type="Proteomes" id="UP000014540">
    <property type="component" value="Unassembled WGS sequence"/>
</dbReference>
<keyword evidence="1" id="KW-0472">Membrane</keyword>
<dbReference type="PANTHER" id="PTHR36974">
    <property type="entry name" value="MEMBRANE PROTEIN-RELATED"/>
    <property type="match status" value="1"/>
</dbReference>
<reference evidence="2" key="1">
    <citation type="submission" date="2013-04" db="EMBL/GenBank/DDBJ databases">
        <authorList>
            <person name="Harkins D.M."/>
            <person name="Durkin A.S."/>
            <person name="Selengut J.D."/>
            <person name="Sanka R."/>
            <person name="DePew J."/>
            <person name="Purushe J."/>
            <person name="Ahmed A."/>
            <person name="van der Linden H."/>
            <person name="Goris M.G.A."/>
            <person name="Hartskeerl R.A."/>
            <person name="Vinetz J.M."/>
            <person name="Sutton G.G."/>
            <person name="Nelson W.C."/>
            <person name="Fouts D.E."/>
        </authorList>
    </citation>
    <scope>NUCLEOTIDE SEQUENCE [LARGE SCALE GENOMIC DNA]</scope>
    <source>
        <strain evidence="2">BUT 6</strain>
    </source>
</reference>
<feature type="transmembrane region" description="Helical" evidence="1">
    <location>
        <begin position="34"/>
        <end position="57"/>
    </location>
</feature>
<keyword evidence="1" id="KW-1133">Transmembrane helix</keyword>
<keyword evidence="3" id="KW-1185">Reference proteome</keyword>
<evidence type="ECO:0000313" key="2">
    <source>
        <dbReference type="EMBL" id="EPG74133.1"/>
    </source>
</evidence>
<feature type="transmembrane region" description="Helical" evidence="1">
    <location>
        <begin position="64"/>
        <end position="83"/>
    </location>
</feature>